<protein>
    <recommendedName>
        <fullName evidence="12">G-protein coupled receptors family 1 profile domain-containing protein</fullName>
    </recommendedName>
</protein>
<evidence type="ECO:0000313" key="13">
    <source>
        <dbReference type="EMBL" id="CAH3181798.1"/>
    </source>
</evidence>
<dbReference type="PRINTS" id="PR00237">
    <property type="entry name" value="GPCRRHODOPSN"/>
</dbReference>
<dbReference type="CDD" id="cd00637">
    <property type="entry name" value="7tm_classA_rhodopsin-like"/>
    <property type="match status" value="2"/>
</dbReference>
<evidence type="ECO:0000256" key="4">
    <source>
        <dbReference type="ARBA" id="ARBA00022989"/>
    </source>
</evidence>
<proteinExistence type="predicted"/>
<dbReference type="Pfam" id="PF00001">
    <property type="entry name" value="7tm_1"/>
    <property type="match status" value="2"/>
</dbReference>
<feature type="transmembrane region" description="Helical" evidence="11">
    <location>
        <begin position="406"/>
        <end position="424"/>
    </location>
</feature>
<dbReference type="PANTHER" id="PTHR24246:SF27">
    <property type="entry name" value="ADENOSINE RECEPTOR, ISOFORM A"/>
    <property type="match status" value="1"/>
</dbReference>
<keyword evidence="2" id="KW-1003">Cell membrane</keyword>
<feature type="transmembrane region" description="Helical" evidence="11">
    <location>
        <begin position="444"/>
        <end position="469"/>
    </location>
</feature>
<dbReference type="EMBL" id="CALNXI010002029">
    <property type="protein sequence ID" value="CAH3181798.1"/>
    <property type="molecule type" value="Genomic_DNA"/>
</dbReference>
<dbReference type="InterPro" id="IPR000276">
    <property type="entry name" value="GPCR_Rhodpsn"/>
</dbReference>
<evidence type="ECO:0000256" key="8">
    <source>
        <dbReference type="ARBA" id="ARBA00023180"/>
    </source>
</evidence>
<sequence>MAVVNVFHLANSMVNPVVYSFRMAIFKDALKKLQEMFSSTVTAFLIVIYTLEAFVIIVGNTFTIFVFWTQRSHLKRTYSILINLAVSDLLVGIAEPIVLGTAKIAKMTAIPGKEKNFTNPTSAFQVLASSTSVLFLALISLERVYSVVWPLHHRTTSTRSYIFVITAVWGVGFCFFGLSVLSLYHPKLERKYVILTIHACLFIALLAICGSYLQIRRKWRSNVIPGEEIHARQTAERNLRLSRTVFIVIAVSLVFWLPATIVYATQDFCRPPCLRPIIVSLVNTLHLAHSMVNPIVYSFRMAIFKDALKKLSRRCRLHSMVSSTVTAFVVIYTLEAFVIIVGNTFTIFVFWTQRSRFKRTYSILINLAVSDLLVGIAEPIVLGTEKIAKMTAIPGKEKSFTNPSSAFQVLASSTSVLFLALISLERVYSVLWPVHHRTTRTRSYIFVITVVWGLGFCFFGLSVLSLYHTKLERKYVTLTIHACLFIALLAICGSYLQIRRKWRSNVIPGEEIHARQTAERNLRLSRTVLIVIAVSLVLWLPATIVYTARPFCRPPCVRPIAMSVVNVLHLANSMVNPIVYSFRMAIFKDALKKLSRRCRRHSVCIEPVQVTDRGLGGSFPPKTQHPRFNSPELEPKGDISTHV</sequence>
<dbReference type="PROSITE" id="PS50262">
    <property type="entry name" value="G_PROTEIN_RECEP_F1_2"/>
    <property type="match status" value="2"/>
</dbReference>
<keyword evidence="7" id="KW-0675">Receptor</keyword>
<feature type="transmembrane region" description="Helical" evidence="11">
    <location>
        <begin position="43"/>
        <end position="68"/>
    </location>
</feature>
<dbReference type="Gene3D" id="1.20.1070.10">
    <property type="entry name" value="Rhodopsin 7-helix transmembrane proteins"/>
    <property type="match status" value="2"/>
</dbReference>
<feature type="transmembrane region" description="Helical" evidence="11">
    <location>
        <begin position="320"/>
        <end position="351"/>
    </location>
</feature>
<keyword evidence="9" id="KW-0807">Transducer</keyword>
<feature type="compositionally biased region" description="Basic and acidic residues" evidence="10">
    <location>
        <begin position="633"/>
        <end position="643"/>
    </location>
</feature>
<dbReference type="InterPro" id="IPR017452">
    <property type="entry name" value="GPCR_Rhodpsn_7TM"/>
</dbReference>
<keyword evidence="5" id="KW-0297">G-protein coupled receptor</keyword>
<keyword evidence="6 11" id="KW-0472">Membrane</keyword>
<evidence type="ECO:0000256" key="1">
    <source>
        <dbReference type="ARBA" id="ARBA00004651"/>
    </source>
</evidence>
<keyword evidence="4 11" id="KW-1133">Transmembrane helix</keyword>
<feature type="domain" description="G-protein coupled receptors family 1 profile" evidence="12">
    <location>
        <begin position="342"/>
        <end position="580"/>
    </location>
</feature>
<accession>A0ABN8RTF3</accession>
<evidence type="ECO:0000256" key="11">
    <source>
        <dbReference type="SAM" id="Phobius"/>
    </source>
</evidence>
<feature type="transmembrane region" description="Helical" evidence="11">
    <location>
        <begin position="192"/>
        <end position="213"/>
    </location>
</feature>
<name>A0ABN8RTF3_9CNID</name>
<feature type="transmembrane region" description="Helical" evidence="11">
    <location>
        <begin position="80"/>
        <end position="102"/>
    </location>
</feature>
<evidence type="ECO:0000256" key="10">
    <source>
        <dbReference type="SAM" id="MobiDB-lite"/>
    </source>
</evidence>
<keyword evidence="8" id="KW-0325">Glycoprotein</keyword>
<dbReference type="Gene3D" id="1.10.1220.70">
    <property type="match status" value="1"/>
</dbReference>
<evidence type="ECO:0000256" key="9">
    <source>
        <dbReference type="ARBA" id="ARBA00023224"/>
    </source>
</evidence>
<feature type="transmembrane region" description="Helical" evidence="11">
    <location>
        <begin position="161"/>
        <end position="186"/>
    </location>
</feature>
<dbReference type="Proteomes" id="UP001159427">
    <property type="component" value="Unassembled WGS sequence"/>
</dbReference>
<organism evidence="13 14">
    <name type="scientific">Porites evermanni</name>
    <dbReference type="NCBI Taxonomy" id="104178"/>
    <lineage>
        <taxon>Eukaryota</taxon>
        <taxon>Metazoa</taxon>
        <taxon>Cnidaria</taxon>
        <taxon>Anthozoa</taxon>
        <taxon>Hexacorallia</taxon>
        <taxon>Scleractinia</taxon>
        <taxon>Fungiina</taxon>
        <taxon>Poritidae</taxon>
        <taxon>Porites</taxon>
    </lineage>
</organism>
<feature type="transmembrane region" description="Helical" evidence="11">
    <location>
        <begin position="528"/>
        <end position="548"/>
    </location>
</feature>
<evidence type="ECO:0000256" key="2">
    <source>
        <dbReference type="ARBA" id="ARBA00022475"/>
    </source>
</evidence>
<feature type="transmembrane region" description="Helical" evidence="11">
    <location>
        <begin position="122"/>
        <end position="141"/>
    </location>
</feature>
<evidence type="ECO:0000256" key="7">
    <source>
        <dbReference type="ARBA" id="ARBA00023170"/>
    </source>
</evidence>
<dbReference type="SUPFAM" id="SSF81321">
    <property type="entry name" value="Family A G protein-coupled receptor-like"/>
    <property type="match status" value="2"/>
</dbReference>
<keyword evidence="14" id="KW-1185">Reference proteome</keyword>
<evidence type="ECO:0000259" key="12">
    <source>
        <dbReference type="PROSITE" id="PS50262"/>
    </source>
</evidence>
<feature type="transmembrane region" description="Helical" evidence="11">
    <location>
        <begin position="560"/>
        <end position="582"/>
    </location>
</feature>
<feature type="transmembrane region" description="Helical" evidence="11">
    <location>
        <begin position="245"/>
        <end position="265"/>
    </location>
</feature>
<evidence type="ECO:0000256" key="6">
    <source>
        <dbReference type="ARBA" id="ARBA00023136"/>
    </source>
</evidence>
<evidence type="ECO:0000256" key="3">
    <source>
        <dbReference type="ARBA" id="ARBA00022692"/>
    </source>
</evidence>
<comment type="caution">
    <text evidence="13">The sequence shown here is derived from an EMBL/GenBank/DDBJ whole genome shotgun (WGS) entry which is preliminary data.</text>
</comment>
<feature type="region of interest" description="Disordered" evidence="10">
    <location>
        <begin position="615"/>
        <end position="643"/>
    </location>
</feature>
<reference evidence="13 14" key="1">
    <citation type="submission" date="2022-05" db="EMBL/GenBank/DDBJ databases">
        <authorList>
            <consortium name="Genoscope - CEA"/>
            <person name="William W."/>
        </authorList>
    </citation>
    <scope>NUCLEOTIDE SEQUENCE [LARGE SCALE GENOMIC DNA]</scope>
</reference>
<keyword evidence="3 11" id="KW-0812">Transmembrane</keyword>
<feature type="transmembrane region" description="Helical" evidence="11">
    <location>
        <begin position="475"/>
        <end position="496"/>
    </location>
</feature>
<gene>
    <name evidence="13" type="ORF">PEVE_00013847</name>
</gene>
<evidence type="ECO:0000256" key="5">
    <source>
        <dbReference type="ARBA" id="ARBA00023040"/>
    </source>
</evidence>
<evidence type="ECO:0000313" key="14">
    <source>
        <dbReference type="Proteomes" id="UP001159427"/>
    </source>
</evidence>
<dbReference type="PANTHER" id="PTHR24246">
    <property type="entry name" value="OLFACTORY RECEPTOR AND ADENOSINE RECEPTOR"/>
    <property type="match status" value="1"/>
</dbReference>
<comment type="subcellular location">
    <subcellularLocation>
        <location evidence="1">Cell membrane</location>
        <topology evidence="1">Multi-pass membrane protein</topology>
    </subcellularLocation>
</comment>
<feature type="domain" description="G-protein coupled receptors family 1 profile" evidence="12">
    <location>
        <begin position="59"/>
        <end position="297"/>
    </location>
</feature>